<accession>A0A1E3HV08</accession>
<dbReference type="InterPro" id="IPR027417">
    <property type="entry name" value="P-loop_NTPase"/>
</dbReference>
<comment type="similarity">
    <text evidence="2">Belongs to the mitochondrion-specific ribosomal protein mS29 family.</text>
</comment>
<dbReference type="AlphaFoldDB" id="A0A1E3HV08"/>
<dbReference type="InterPro" id="IPR019368">
    <property type="entry name" value="Ribosomal_mS29"/>
</dbReference>
<keyword evidence="4" id="KW-0689">Ribosomal protein</keyword>
<name>A0A1E3HV08_9TREE</name>
<dbReference type="EMBL" id="CP143786">
    <property type="protein sequence ID" value="WVN87579.1"/>
    <property type="molecule type" value="Genomic_DNA"/>
</dbReference>
<keyword evidence="3" id="KW-0809">Transit peptide</keyword>
<proteinExistence type="inferred from homology"/>
<evidence type="ECO:0000256" key="6">
    <source>
        <dbReference type="ARBA" id="ARBA00023274"/>
    </source>
</evidence>
<reference evidence="8" key="3">
    <citation type="submission" date="2024-01" db="EMBL/GenBank/DDBJ databases">
        <authorList>
            <person name="Coelho M.A."/>
            <person name="David-Palma M."/>
            <person name="Shea T."/>
            <person name="Sun S."/>
            <person name="Cuomo C.A."/>
            <person name="Heitman J."/>
        </authorList>
    </citation>
    <scope>NUCLEOTIDE SEQUENCE</scope>
    <source>
        <strain evidence="8">CBS 7841</strain>
    </source>
</reference>
<evidence type="ECO:0000313" key="8">
    <source>
        <dbReference type="EMBL" id="WVN87579.1"/>
    </source>
</evidence>
<dbReference type="VEuPathDB" id="FungiDB:L203_05981"/>
<dbReference type="GO" id="GO:0003735">
    <property type="term" value="F:structural constituent of ribosome"/>
    <property type="evidence" value="ECO:0007669"/>
    <property type="project" value="TreeGrafter"/>
</dbReference>
<keyword evidence="5" id="KW-0496">Mitochondrion</keyword>
<evidence type="ECO:0000256" key="5">
    <source>
        <dbReference type="ARBA" id="ARBA00023128"/>
    </source>
</evidence>
<dbReference type="PANTHER" id="PTHR12810">
    <property type="entry name" value="MITOCHONDRIAL 28S RIBOSOMAL PROTEIN S29"/>
    <property type="match status" value="1"/>
</dbReference>
<reference evidence="8" key="2">
    <citation type="journal article" date="2022" name="Elife">
        <title>Obligate sexual reproduction of a homothallic fungus closely related to the Cryptococcus pathogenic species complex.</title>
        <authorList>
            <person name="Passer A.R."/>
            <person name="Clancey S.A."/>
            <person name="Shea T."/>
            <person name="David-Palma M."/>
            <person name="Averette A.F."/>
            <person name="Boekhout T."/>
            <person name="Porcel B.M."/>
            <person name="Nowrousian M."/>
            <person name="Cuomo C.A."/>
            <person name="Sun S."/>
            <person name="Heitman J."/>
            <person name="Coelho M.A."/>
        </authorList>
    </citation>
    <scope>NUCLEOTIDE SEQUENCE</scope>
    <source>
        <strain evidence="8">CBS 7841</strain>
    </source>
</reference>
<dbReference type="KEGG" id="cdep:91086973"/>
<dbReference type="GO" id="GO:0032543">
    <property type="term" value="P:mitochondrial translation"/>
    <property type="evidence" value="ECO:0007669"/>
    <property type="project" value="InterPro"/>
</dbReference>
<organism evidence="8 9">
    <name type="scientific">Cryptococcus depauperatus CBS 7841</name>
    <dbReference type="NCBI Taxonomy" id="1295531"/>
    <lineage>
        <taxon>Eukaryota</taxon>
        <taxon>Fungi</taxon>
        <taxon>Dikarya</taxon>
        <taxon>Basidiomycota</taxon>
        <taxon>Agaricomycotina</taxon>
        <taxon>Tremellomycetes</taxon>
        <taxon>Tremellales</taxon>
        <taxon>Cryptococcaceae</taxon>
        <taxon>Cryptococcus</taxon>
    </lineage>
</organism>
<comment type="subcellular location">
    <subcellularLocation>
        <location evidence="1">Mitochondrion</location>
    </subcellularLocation>
</comment>
<dbReference type="PANTHER" id="PTHR12810:SF0">
    <property type="entry name" value="SMALL RIBOSOMAL SUBUNIT PROTEIN MS29"/>
    <property type="match status" value="1"/>
</dbReference>
<dbReference type="OrthoDB" id="274828at2759"/>
<dbReference type="GO" id="GO:0005763">
    <property type="term" value="C:mitochondrial small ribosomal subunit"/>
    <property type="evidence" value="ECO:0007669"/>
    <property type="project" value="InterPro"/>
</dbReference>
<dbReference type="Gene3D" id="3.40.50.300">
    <property type="entry name" value="P-loop containing nucleotide triphosphate hydrolases"/>
    <property type="match status" value="1"/>
</dbReference>
<keyword evidence="9" id="KW-1185">Reference proteome</keyword>
<reference evidence="8" key="1">
    <citation type="submission" date="2016-06" db="EMBL/GenBank/DDBJ databases">
        <authorList>
            <person name="Cuomo C."/>
            <person name="Litvintseva A."/>
            <person name="Heitman J."/>
            <person name="Chen Y."/>
            <person name="Sun S."/>
            <person name="Springer D."/>
            <person name="Dromer F."/>
            <person name="Young S."/>
            <person name="Zeng Q."/>
            <person name="Chapman S."/>
            <person name="Gujja S."/>
            <person name="Saif S."/>
            <person name="Birren B."/>
        </authorList>
    </citation>
    <scope>NUCLEOTIDE SEQUENCE</scope>
    <source>
        <strain evidence="8">CBS 7841</strain>
    </source>
</reference>
<dbReference type="RefSeq" id="XP_066068279.1">
    <property type="nucleotide sequence ID" value="XM_066212182.1"/>
</dbReference>
<sequence length="437" mass="47762">MNKPIVRFAQSPLTRSFKTCVPNYAPKKAVATTAQAKQGFAQKKKNTSASSGGVGQANITLRYSMSAPPPDLTGLPQLQPKTFRKDHVGKVTTFSKFTQAKLKSFGLPSKIEKEFSSAGGAATVVRDLTLDLAKRLENARSGSSSNATYVLSGNKGSGKSILLIQSVAYALESDWIVLYTPRATEWTNSSSHYIYDPSLKTFSQWESAQTTLSILLETNKDKLAAIKLPSTIEFTKGNSIEEGESLTSLIQLGAKDDRVAVQVFDEVMNVLEKQTQFPVLWAIDEIQTLFKPSKYRAPDYSPLEPYDLSIPRLVLDMIAGRRSFSKGAILTALSYNSPSDLPSPSLLSTLDLPSTQPITPYTPLNQYHVSHAKNLTPIPVPPCMALEEAGGLFDLYARKGWTKGAGDELFMQSFVASQGNPGEIEREVRQSFMALTS</sequence>
<evidence type="ECO:0000256" key="2">
    <source>
        <dbReference type="ARBA" id="ARBA00009863"/>
    </source>
</evidence>
<dbReference type="GeneID" id="91086973"/>
<dbReference type="Pfam" id="PF10236">
    <property type="entry name" value="DAP3"/>
    <property type="match status" value="1"/>
</dbReference>
<gene>
    <name evidence="8" type="ORF">L203_102762</name>
</gene>
<evidence type="ECO:0000256" key="3">
    <source>
        <dbReference type="ARBA" id="ARBA00022946"/>
    </source>
</evidence>
<dbReference type="InterPro" id="IPR017082">
    <property type="entry name" value="Ribosomal_mS29_fun"/>
</dbReference>
<evidence type="ECO:0000313" key="9">
    <source>
        <dbReference type="Proteomes" id="UP000094043"/>
    </source>
</evidence>
<dbReference type="Proteomes" id="UP000094043">
    <property type="component" value="Chromosome 3"/>
</dbReference>
<dbReference type="PIRSF" id="PIRSF036996">
    <property type="entry name" value="RSM23"/>
    <property type="match status" value="1"/>
</dbReference>
<evidence type="ECO:0000256" key="4">
    <source>
        <dbReference type="ARBA" id="ARBA00022980"/>
    </source>
</evidence>
<evidence type="ECO:0000256" key="7">
    <source>
        <dbReference type="ARBA" id="ARBA00035140"/>
    </source>
</evidence>
<evidence type="ECO:0000256" key="1">
    <source>
        <dbReference type="ARBA" id="ARBA00004173"/>
    </source>
</evidence>
<protein>
    <recommendedName>
        <fullName evidence="7">Small ribosomal subunit protein mS29</fullName>
    </recommendedName>
</protein>
<keyword evidence="6" id="KW-0687">Ribonucleoprotein</keyword>